<dbReference type="PANTHER" id="PTHR45786">
    <property type="entry name" value="DNA BINDING PROTEIN-LIKE"/>
    <property type="match status" value="1"/>
</dbReference>
<name>A0A821W4D3_9NEOP</name>
<accession>A0A821W4D3</accession>
<sequence>MTSFGSTKVIRDNFMPSFKIQGQIYNRTGSLLPIPDEDYKFLQIYFIGNSVREVDQRCAHNNSVKRSIVEQLQTFFHQHNELVALFTTALDRMPSDNHKIVIRADKAPAGQHAGRFNVPTIDEVAIVVAGENFENRDIVLHRRNNQLQRVSETHRSYDALQYPILLMQGEDGYHFSIKMINPVTGAETNKKVSSMNYYSYRLMVRIKIYSVLFSILADPATFVPP</sequence>
<dbReference type="PANTHER" id="PTHR45786:SF74">
    <property type="entry name" value="ATP-DEPENDENT DNA HELICASE"/>
    <property type="match status" value="1"/>
</dbReference>
<organism evidence="1 2">
    <name type="scientific">Pieris macdunnoughi</name>
    <dbReference type="NCBI Taxonomy" id="345717"/>
    <lineage>
        <taxon>Eukaryota</taxon>
        <taxon>Metazoa</taxon>
        <taxon>Ecdysozoa</taxon>
        <taxon>Arthropoda</taxon>
        <taxon>Hexapoda</taxon>
        <taxon>Insecta</taxon>
        <taxon>Pterygota</taxon>
        <taxon>Neoptera</taxon>
        <taxon>Endopterygota</taxon>
        <taxon>Lepidoptera</taxon>
        <taxon>Glossata</taxon>
        <taxon>Ditrysia</taxon>
        <taxon>Papilionoidea</taxon>
        <taxon>Pieridae</taxon>
        <taxon>Pierinae</taxon>
        <taxon>Pieris</taxon>
    </lineage>
</organism>
<dbReference type="EMBL" id="CAJOBZ010000052">
    <property type="protein sequence ID" value="CAF4918686.1"/>
    <property type="molecule type" value="Genomic_DNA"/>
</dbReference>
<protein>
    <recommendedName>
        <fullName evidence="3">Helitron helicase-like domain-containing protein</fullName>
    </recommendedName>
</protein>
<evidence type="ECO:0000313" key="1">
    <source>
        <dbReference type="EMBL" id="CAF4918686.1"/>
    </source>
</evidence>
<keyword evidence="2" id="KW-1185">Reference proteome</keyword>
<evidence type="ECO:0000313" key="2">
    <source>
        <dbReference type="Proteomes" id="UP000663880"/>
    </source>
</evidence>
<dbReference type="Proteomes" id="UP000663880">
    <property type="component" value="Unassembled WGS sequence"/>
</dbReference>
<proteinExistence type="predicted"/>
<evidence type="ECO:0008006" key="3">
    <source>
        <dbReference type="Google" id="ProtNLM"/>
    </source>
</evidence>
<dbReference type="AlphaFoldDB" id="A0A821W4D3"/>
<reference evidence="1" key="1">
    <citation type="submission" date="2021-02" db="EMBL/GenBank/DDBJ databases">
        <authorList>
            <person name="Steward A R."/>
        </authorList>
    </citation>
    <scope>NUCLEOTIDE SEQUENCE</scope>
</reference>
<dbReference type="OrthoDB" id="10051381at2759"/>
<gene>
    <name evidence="1" type="ORF">PMACD_LOCUS12827</name>
</gene>
<comment type="caution">
    <text evidence="1">The sequence shown here is derived from an EMBL/GenBank/DDBJ whole genome shotgun (WGS) entry which is preliminary data.</text>
</comment>